<dbReference type="Proteomes" id="UP000509549">
    <property type="component" value="Chromosome"/>
</dbReference>
<reference evidence="3 4" key="1">
    <citation type="submission" date="2020-04" db="EMBL/GenBank/DDBJ databases">
        <authorList>
            <person name="Graf S J."/>
        </authorList>
    </citation>
    <scope>NUCLEOTIDE SEQUENCE [LARGE SCALE GENOMIC DNA]</scope>
    <source>
        <strain evidence="3">1</strain>
    </source>
</reference>
<evidence type="ECO:0000313" key="3">
    <source>
        <dbReference type="EMBL" id="CAB3976500.1"/>
    </source>
</evidence>
<evidence type="ECO:0000313" key="4">
    <source>
        <dbReference type="Proteomes" id="UP000509549"/>
    </source>
</evidence>
<keyword evidence="4" id="KW-1185">Reference proteome</keyword>
<sequence>MIYNFIIKNIFIIIIIFIIILTLLIIEIKDYQYKKNGVTPQEAIKLLNNNNAIIIDLREENIFNNLYILNSINIPYNKINEYKNTIIRHKKSLIILIENKKNNKAATNLLKSYGCNNMTYIIDGIESWKKSDLPTYKREQK</sequence>
<proteinExistence type="predicted"/>
<evidence type="ECO:0000256" key="1">
    <source>
        <dbReference type="SAM" id="Phobius"/>
    </source>
</evidence>
<dbReference type="InterPro" id="IPR001763">
    <property type="entry name" value="Rhodanese-like_dom"/>
</dbReference>
<dbReference type="PROSITE" id="PS50206">
    <property type="entry name" value="RHODANESE_3"/>
    <property type="match status" value="1"/>
</dbReference>
<dbReference type="EMBL" id="LR794158">
    <property type="protein sequence ID" value="CAB3976500.1"/>
    <property type="molecule type" value="Genomic_DNA"/>
</dbReference>
<dbReference type="CDD" id="cd00158">
    <property type="entry name" value="RHOD"/>
    <property type="match status" value="1"/>
</dbReference>
<feature type="transmembrane region" description="Helical" evidence="1">
    <location>
        <begin position="6"/>
        <end position="26"/>
    </location>
</feature>
<dbReference type="SMART" id="SM00450">
    <property type="entry name" value="RHOD"/>
    <property type="match status" value="1"/>
</dbReference>
<keyword evidence="1" id="KW-0812">Transmembrane</keyword>
<dbReference type="KEGG" id="acil:ESZ_00310"/>
<organism evidence="3 4">
    <name type="scientific">Candidatus Azoamicus ciliaticola</name>
    <dbReference type="NCBI Taxonomy" id="2652803"/>
    <lineage>
        <taxon>Bacteria</taxon>
        <taxon>Pseudomonadati</taxon>
        <taxon>Pseudomonadota</taxon>
        <taxon>Gammaproteobacteria</taxon>
        <taxon>Candidatus Azoamicaceae</taxon>
        <taxon>Candidatus Azoamicus</taxon>
    </lineage>
</organism>
<keyword evidence="1" id="KW-0472">Membrane</keyword>
<dbReference type="Pfam" id="PF00581">
    <property type="entry name" value="Rhodanese"/>
    <property type="match status" value="1"/>
</dbReference>
<protein>
    <recommendedName>
        <fullName evidence="2">Rhodanese domain-containing protein</fullName>
    </recommendedName>
</protein>
<dbReference type="AlphaFoldDB" id="A0A6J5JZU5"/>
<accession>A0A6J5JZU5</accession>
<feature type="domain" description="Rhodanese" evidence="2">
    <location>
        <begin position="48"/>
        <end position="137"/>
    </location>
</feature>
<dbReference type="Gene3D" id="3.40.250.10">
    <property type="entry name" value="Rhodanese-like domain"/>
    <property type="match status" value="1"/>
</dbReference>
<keyword evidence="1" id="KW-1133">Transmembrane helix</keyword>
<dbReference type="RefSeq" id="WP_176605025.1">
    <property type="nucleotide sequence ID" value="NZ_LR794158.1"/>
</dbReference>
<gene>
    <name evidence="3" type="primary">yibN</name>
    <name evidence="3" type="ORF">ESZ_00310</name>
</gene>
<evidence type="ECO:0000259" key="2">
    <source>
        <dbReference type="PROSITE" id="PS50206"/>
    </source>
</evidence>
<name>A0A6J5JZU5_9GAMM</name>
<dbReference type="SUPFAM" id="SSF52821">
    <property type="entry name" value="Rhodanese/Cell cycle control phosphatase"/>
    <property type="match status" value="1"/>
</dbReference>
<dbReference type="InterPro" id="IPR036873">
    <property type="entry name" value="Rhodanese-like_dom_sf"/>
</dbReference>